<comment type="caution">
    <text evidence="5">The sequence shown here is derived from an EMBL/GenBank/DDBJ whole genome shotgun (WGS) entry which is preliminary data.</text>
</comment>
<sequence length="960" mass="107524">MPSTPHDLSTDGAGGDDGGSYTLGTSLHEVCKRAAEKLNIPWPNAEPEKSGSRYEGKRLPRAKSAERQLLPLFPECLEEATRTWSKPYSAKNPIQGGAALDCVAMDENGLSKLPPVEPLVAHHLHPGQKTFSDSSAPSFPSKADGFHSSVTDKAYRALALGVRALNASSMLMAYQAELQDETAGPQDAQLWDEMRVVTDLCLRLHRCAVQASRRAMGFLVTQERARWLTLSSLSHREKVQLLDVAVDPKGLFGPAMASMQRRCEEKKREGEALQTCLPRKSQAPPAPTPRPSFAQVVARPTPGYRIPKRTVTQPKPAVQPKAEGGGTIAPLSEGSSAVGTLAQQIRHWRTCVKSNWVLRTIEKGYRLQFAHSPPRFSRILYSQAEGAASRFLQAEITSLLEKKAIQIVPPTQSQSGFYSRYFVVPKKGGGMRPILDLRALNRHLRRYRFRMLTHASLLKFVRPGDWFTTLDLADAYFHIQIYPPHRKYLRFAFEGVIYEYLVLPFGLALSPRVFVKCTDAAVGPLRTRGIRLAIYLDDCLLAGTSAQEAIAHTECVMTHLSRLGFKFNLKKSVLLPTQSINFIGLSLDSNAMRARLSQDRTETMRACLAQFRRGNYVRLRDCHRLLGLMASALVAVPLGRLHMRGFQRWVAQLKLDPHAQARHKISVTSNGVLTLRQWKEPMFLTRGAPLGTICARSVITTDASRWGWGATHEGRLVNGQWDSSLQTVHINVLELMAVFLALRHFLPHVENSHVLVRTDNTTVVAYINKQGGLRSPQLHRLARKLILWSQDRLLSLKATHVPGVENRGADLLSRGHPRYGEWKLHLNVTKQIWQRFGYPTVDLYASAENAHCPLFFSLTDTTAPLGVDALAHPWPRTLLYAFPPLALITPTLERVRTESHTMILIAPNWPQKHWLAEITGLLYAQPWPLPLQRDLLSQAQGEIFHPHPERLALWAWPVRG</sequence>
<dbReference type="InterPro" id="IPR002156">
    <property type="entry name" value="RNaseH_domain"/>
</dbReference>
<comment type="similarity">
    <text evidence="1">Belongs to the beta type-B retroviral polymerase family. HERV class-II K(HML-2) pol subfamily.</text>
</comment>
<evidence type="ECO:0000256" key="1">
    <source>
        <dbReference type="ARBA" id="ARBA00010879"/>
    </source>
</evidence>
<dbReference type="CDD" id="cd09275">
    <property type="entry name" value="RNase_HI_RT_DIRS1"/>
    <property type="match status" value="1"/>
</dbReference>
<feature type="region of interest" description="Disordered" evidence="3">
    <location>
        <begin position="267"/>
        <end position="331"/>
    </location>
</feature>
<dbReference type="AlphaFoldDB" id="A0ABD1K911"/>
<dbReference type="SUPFAM" id="SSF56672">
    <property type="entry name" value="DNA/RNA polymerases"/>
    <property type="match status" value="1"/>
</dbReference>
<dbReference type="PANTHER" id="PTHR33050">
    <property type="entry name" value="REVERSE TRANSCRIPTASE DOMAIN-CONTAINING PROTEIN"/>
    <property type="match status" value="1"/>
</dbReference>
<gene>
    <name evidence="5" type="ORF">ACEWY4_007722</name>
</gene>
<dbReference type="InterPro" id="IPR043128">
    <property type="entry name" value="Rev_trsase/Diguanyl_cyclase"/>
</dbReference>
<dbReference type="EC" id="3.1.26.4" evidence="2"/>
<dbReference type="PANTHER" id="PTHR33050:SF7">
    <property type="entry name" value="RIBONUCLEASE H"/>
    <property type="match status" value="1"/>
</dbReference>
<reference evidence="5 6" key="1">
    <citation type="submission" date="2024-09" db="EMBL/GenBank/DDBJ databases">
        <title>A chromosome-level genome assembly of Gray's grenadier anchovy, Coilia grayii.</title>
        <authorList>
            <person name="Fu Z."/>
        </authorList>
    </citation>
    <scope>NUCLEOTIDE SEQUENCE [LARGE SCALE GENOMIC DNA]</scope>
    <source>
        <strain evidence="5">G4</strain>
        <tissue evidence="5">Muscle</tissue>
    </source>
</reference>
<organism evidence="5 6">
    <name type="scientific">Coilia grayii</name>
    <name type="common">Gray's grenadier anchovy</name>
    <dbReference type="NCBI Taxonomy" id="363190"/>
    <lineage>
        <taxon>Eukaryota</taxon>
        <taxon>Metazoa</taxon>
        <taxon>Chordata</taxon>
        <taxon>Craniata</taxon>
        <taxon>Vertebrata</taxon>
        <taxon>Euteleostomi</taxon>
        <taxon>Actinopterygii</taxon>
        <taxon>Neopterygii</taxon>
        <taxon>Teleostei</taxon>
        <taxon>Clupei</taxon>
        <taxon>Clupeiformes</taxon>
        <taxon>Clupeoidei</taxon>
        <taxon>Engraulidae</taxon>
        <taxon>Coilinae</taxon>
        <taxon>Coilia</taxon>
    </lineage>
</organism>
<keyword evidence="6" id="KW-1185">Reference proteome</keyword>
<feature type="domain" description="Reverse transcriptase" evidence="4">
    <location>
        <begin position="405"/>
        <end position="587"/>
    </location>
</feature>
<protein>
    <recommendedName>
        <fullName evidence="2">ribonuclease H</fullName>
        <ecNumber evidence="2">3.1.26.4</ecNumber>
    </recommendedName>
</protein>
<feature type="region of interest" description="Disordered" evidence="3">
    <location>
        <begin position="1"/>
        <end position="24"/>
    </location>
</feature>
<dbReference type="InterPro" id="IPR036397">
    <property type="entry name" value="RNaseH_sf"/>
</dbReference>
<accession>A0ABD1K911</accession>
<evidence type="ECO:0000256" key="2">
    <source>
        <dbReference type="ARBA" id="ARBA00012180"/>
    </source>
</evidence>
<dbReference type="InterPro" id="IPR000477">
    <property type="entry name" value="RT_dom"/>
</dbReference>
<dbReference type="GO" id="GO:0006259">
    <property type="term" value="P:DNA metabolic process"/>
    <property type="evidence" value="ECO:0007669"/>
    <property type="project" value="UniProtKB-ARBA"/>
</dbReference>
<proteinExistence type="inferred from homology"/>
<dbReference type="PROSITE" id="PS50878">
    <property type="entry name" value="RT_POL"/>
    <property type="match status" value="1"/>
</dbReference>
<dbReference type="GO" id="GO:0004523">
    <property type="term" value="F:RNA-DNA hybrid ribonuclease activity"/>
    <property type="evidence" value="ECO:0007669"/>
    <property type="project" value="UniProtKB-EC"/>
</dbReference>
<evidence type="ECO:0000313" key="6">
    <source>
        <dbReference type="Proteomes" id="UP001591681"/>
    </source>
</evidence>
<dbReference type="Proteomes" id="UP001591681">
    <property type="component" value="Unassembled WGS sequence"/>
</dbReference>
<dbReference type="EMBL" id="JBHFQA010000007">
    <property type="protein sequence ID" value="KAL2095574.1"/>
    <property type="molecule type" value="Genomic_DNA"/>
</dbReference>
<dbReference type="InterPro" id="IPR052055">
    <property type="entry name" value="Hepadnavirus_pol/RT"/>
</dbReference>
<evidence type="ECO:0000313" key="5">
    <source>
        <dbReference type="EMBL" id="KAL2095574.1"/>
    </source>
</evidence>
<name>A0ABD1K911_9TELE</name>
<dbReference type="InterPro" id="IPR043502">
    <property type="entry name" value="DNA/RNA_pol_sf"/>
</dbReference>
<dbReference type="Gene3D" id="3.10.10.10">
    <property type="entry name" value="HIV Type 1 Reverse Transcriptase, subunit A, domain 1"/>
    <property type="match status" value="1"/>
</dbReference>
<dbReference type="Gene3D" id="3.30.420.10">
    <property type="entry name" value="Ribonuclease H-like superfamily/Ribonuclease H"/>
    <property type="match status" value="1"/>
</dbReference>
<evidence type="ECO:0000256" key="3">
    <source>
        <dbReference type="SAM" id="MobiDB-lite"/>
    </source>
</evidence>
<evidence type="ECO:0000259" key="4">
    <source>
        <dbReference type="PROSITE" id="PS50878"/>
    </source>
</evidence>
<dbReference type="Pfam" id="PF13456">
    <property type="entry name" value="RVT_3"/>
    <property type="match status" value="1"/>
</dbReference>
<dbReference type="Gene3D" id="3.30.70.270">
    <property type="match status" value="1"/>
</dbReference>
<dbReference type="Pfam" id="PF00078">
    <property type="entry name" value="RVT_1"/>
    <property type="match status" value="1"/>
</dbReference>
<dbReference type="CDD" id="cd03714">
    <property type="entry name" value="RT_DIRS1"/>
    <property type="match status" value="1"/>
</dbReference>